<reference evidence="3 4" key="1">
    <citation type="submission" date="2019-03" db="EMBL/GenBank/DDBJ databases">
        <title>Draft genome sequences of novel Actinobacteria.</title>
        <authorList>
            <person name="Sahin N."/>
            <person name="Ay H."/>
            <person name="Saygin H."/>
        </authorList>
    </citation>
    <scope>NUCLEOTIDE SEQUENCE [LARGE SCALE GENOMIC DNA]</scope>
    <source>
        <strain evidence="3 4">KC712</strain>
    </source>
</reference>
<keyword evidence="2" id="KW-0472">Membrane</keyword>
<dbReference type="OrthoDB" id="3520456at2"/>
<keyword evidence="4" id="KW-1185">Reference proteome</keyword>
<proteinExistence type="predicted"/>
<accession>A0A4R4WMV6</accession>
<name>A0A4R4WMV6_9ACTN</name>
<keyword evidence="2" id="KW-1133">Transmembrane helix</keyword>
<feature type="region of interest" description="Disordered" evidence="1">
    <location>
        <begin position="1"/>
        <end position="27"/>
    </location>
</feature>
<evidence type="ECO:0000256" key="1">
    <source>
        <dbReference type="SAM" id="MobiDB-lite"/>
    </source>
</evidence>
<dbReference type="EMBL" id="SMKP01000079">
    <property type="protein sequence ID" value="TDD17893.1"/>
    <property type="molecule type" value="Genomic_DNA"/>
</dbReference>
<evidence type="ECO:0000256" key="2">
    <source>
        <dbReference type="SAM" id="Phobius"/>
    </source>
</evidence>
<sequence length="336" mass="35521">MSAHDLRDVLRERAEAPAPPNPHRHDQIRSRIRRTRLRRGGVAGAAVAAAVVAGVSLIPGAAEPPAREITAAAEPATELPERFTADDGTEYRRLVTAELAAKGGQKTSVTVPVSGKPLDVAGVCAGTFGSRPPSISVNGKPSARATSLRCGKDMQLSPLVVPEGATEVTVTFDTKVSAYSCVSERKGGPCEPIKPRWVAWDLAVYEWTPPAEPVEPDALKAFPARLGGMELAAKAAGLGDEDRSFELVVESPGGKLGLEQLCTGELAPRMRFTYRIDGKDTGSTASCGIWKNGPFPLAMSEHAVPKGERVTITGKAALWGAATNRPVRWSVAAYVK</sequence>
<organism evidence="3 4">
    <name type="scientific">Nonomuraea diastatica</name>
    <dbReference type="NCBI Taxonomy" id="1848329"/>
    <lineage>
        <taxon>Bacteria</taxon>
        <taxon>Bacillati</taxon>
        <taxon>Actinomycetota</taxon>
        <taxon>Actinomycetes</taxon>
        <taxon>Streptosporangiales</taxon>
        <taxon>Streptosporangiaceae</taxon>
        <taxon>Nonomuraea</taxon>
    </lineage>
</organism>
<evidence type="ECO:0000313" key="3">
    <source>
        <dbReference type="EMBL" id="TDD17893.1"/>
    </source>
</evidence>
<gene>
    <name evidence="3" type="ORF">E1294_26175</name>
</gene>
<dbReference type="AlphaFoldDB" id="A0A4R4WMV6"/>
<evidence type="ECO:0000313" key="4">
    <source>
        <dbReference type="Proteomes" id="UP000294543"/>
    </source>
</evidence>
<dbReference type="Proteomes" id="UP000294543">
    <property type="component" value="Unassembled WGS sequence"/>
</dbReference>
<feature type="transmembrane region" description="Helical" evidence="2">
    <location>
        <begin position="41"/>
        <end position="62"/>
    </location>
</feature>
<keyword evidence="2" id="KW-0812">Transmembrane</keyword>
<protein>
    <submittedName>
        <fullName evidence="3">Uncharacterized protein</fullName>
    </submittedName>
</protein>
<comment type="caution">
    <text evidence="3">The sequence shown here is derived from an EMBL/GenBank/DDBJ whole genome shotgun (WGS) entry which is preliminary data.</text>
</comment>
<dbReference type="RefSeq" id="WP_132512541.1">
    <property type="nucleotide sequence ID" value="NZ_SMKP01000079.1"/>
</dbReference>
<feature type="compositionally biased region" description="Basic and acidic residues" evidence="1">
    <location>
        <begin position="1"/>
        <end position="15"/>
    </location>
</feature>